<dbReference type="Pfam" id="PF01882">
    <property type="entry name" value="DUF58"/>
    <property type="match status" value="1"/>
</dbReference>
<evidence type="ECO:0000256" key="1">
    <source>
        <dbReference type="SAM" id="Phobius"/>
    </source>
</evidence>
<dbReference type="OrthoDB" id="9778037at2"/>
<dbReference type="RefSeq" id="WP_011418062.1">
    <property type="nucleotide sequence ID" value="NC_007759.1"/>
</dbReference>
<dbReference type="AlphaFoldDB" id="Q2LVD1"/>
<dbReference type="eggNOG" id="COG1721">
    <property type="taxonomic scope" value="Bacteria"/>
</dbReference>
<feature type="domain" description="DUF58" evidence="2">
    <location>
        <begin position="190"/>
        <end position="293"/>
    </location>
</feature>
<dbReference type="PANTHER" id="PTHR34351:SF1">
    <property type="entry name" value="SLR1927 PROTEIN"/>
    <property type="match status" value="1"/>
</dbReference>
<evidence type="ECO:0000313" key="4">
    <source>
        <dbReference type="Proteomes" id="UP000001933"/>
    </source>
</evidence>
<keyword evidence="1" id="KW-0472">Membrane</keyword>
<dbReference type="EMBL" id="CP000252">
    <property type="protein sequence ID" value="ABC78042.1"/>
    <property type="molecule type" value="Genomic_DNA"/>
</dbReference>
<name>Q2LVD1_SYNAS</name>
<keyword evidence="4" id="KW-1185">Reference proteome</keyword>
<accession>Q2LVD1</accession>
<keyword evidence="1" id="KW-0812">Transmembrane</keyword>
<dbReference type="STRING" id="56780.SYN_00742"/>
<dbReference type="InParanoid" id="Q2LVD1"/>
<dbReference type="PANTHER" id="PTHR34351">
    <property type="entry name" value="SLR1927 PROTEIN-RELATED"/>
    <property type="match status" value="1"/>
</dbReference>
<keyword evidence="1" id="KW-1133">Transmembrane helix</keyword>
<feature type="transmembrane region" description="Helical" evidence="1">
    <location>
        <begin position="29"/>
        <end position="47"/>
    </location>
</feature>
<organism evidence="3 4">
    <name type="scientific">Syntrophus aciditrophicus (strain SB)</name>
    <dbReference type="NCBI Taxonomy" id="56780"/>
    <lineage>
        <taxon>Bacteria</taxon>
        <taxon>Pseudomonadati</taxon>
        <taxon>Thermodesulfobacteriota</taxon>
        <taxon>Syntrophia</taxon>
        <taxon>Syntrophales</taxon>
        <taxon>Syntrophaceae</taxon>
        <taxon>Syntrophus</taxon>
    </lineage>
</organism>
<evidence type="ECO:0000259" key="2">
    <source>
        <dbReference type="Pfam" id="PF01882"/>
    </source>
</evidence>
<gene>
    <name evidence="3" type="ORF">SYN_00742</name>
</gene>
<dbReference type="HOGENOM" id="CLU_054568_1_0_7"/>
<reference evidence="3 4" key="1">
    <citation type="journal article" date="2007" name="Proc. Natl. Acad. Sci. U.S.A.">
        <title>The genome of Syntrophus aciditrophicus: life at the thermodynamic limit of microbial growth.</title>
        <authorList>
            <person name="McInerney M.J."/>
            <person name="Rohlin L."/>
            <person name="Mouttaki H."/>
            <person name="Kim U."/>
            <person name="Krupp R.S."/>
            <person name="Rios-Hernandez L."/>
            <person name="Sieber J."/>
            <person name="Struchtemeyer C.G."/>
            <person name="Bhattacharyya A."/>
            <person name="Campbell J.W."/>
            <person name="Gunsalus R.P."/>
        </authorList>
    </citation>
    <scope>NUCLEOTIDE SEQUENCE [LARGE SCALE GENOMIC DNA]</scope>
    <source>
        <strain evidence="3 4">SB</strain>
    </source>
</reference>
<sequence length="296" mass="33449">MIRIKRAGWAYITLTLLIGIAAINTGNNLIYLIEAALLSFLAVSGFLGRINLSGLKLEIVFPDEIYARKAIPVQVILFNPRRRIPAFLLRVTIEEQVLLYPFVACREKAVQSMDLSFDRRGMHILRNLKISSIFPLNLIVRQRTPSDNFSCIVFPQPVKASPGSWPADFRLEGDSWNQDQKGDDPEVLSIRNYQRGDALRTISWKATARTGTLKTRERKAPSRPPLILDVHRLDLPGLELKLSCATFLLIAALRRNVPVGLRLGNLIRKPGTGRHHKLRLLRDLAEVSYEEPISQS</sequence>
<proteinExistence type="predicted"/>
<protein>
    <submittedName>
        <fullName evidence="3">Hypothetical membrane protein</fullName>
    </submittedName>
</protein>
<evidence type="ECO:0000313" key="3">
    <source>
        <dbReference type="EMBL" id="ABC78042.1"/>
    </source>
</evidence>
<dbReference type="KEGG" id="sat:SYN_00742"/>
<dbReference type="Proteomes" id="UP000001933">
    <property type="component" value="Chromosome"/>
</dbReference>
<feature type="transmembrane region" description="Helical" evidence="1">
    <location>
        <begin position="7"/>
        <end position="23"/>
    </location>
</feature>
<dbReference type="InterPro" id="IPR002881">
    <property type="entry name" value="DUF58"/>
</dbReference>